<evidence type="ECO:0000259" key="1">
    <source>
        <dbReference type="Pfam" id="PF13456"/>
    </source>
</evidence>
<dbReference type="InterPro" id="IPR002156">
    <property type="entry name" value="RNaseH_domain"/>
</dbReference>
<name>A0AAD9XKZ1_9ROSI</name>
<dbReference type="CDD" id="cd06222">
    <property type="entry name" value="RNase_H_like"/>
    <property type="match status" value="1"/>
</dbReference>
<reference evidence="2" key="1">
    <citation type="journal article" date="2023" name="Plant J.">
        <title>Genome sequences and population genomics provide insights into the demographic history, inbreeding, and mutation load of two 'living fossil' tree species of Dipteronia.</title>
        <authorList>
            <person name="Feng Y."/>
            <person name="Comes H.P."/>
            <person name="Chen J."/>
            <person name="Zhu S."/>
            <person name="Lu R."/>
            <person name="Zhang X."/>
            <person name="Li P."/>
            <person name="Qiu J."/>
            <person name="Olsen K.M."/>
            <person name="Qiu Y."/>
        </authorList>
    </citation>
    <scope>NUCLEOTIDE SEQUENCE</scope>
    <source>
        <strain evidence="2">KIB01</strain>
    </source>
</reference>
<feature type="domain" description="RNase H type-1" evidence="1">
    <location>
        <begin position="3"/>
        <end position="84"/>
    </location>
</feature>
<dbReference type="InterPro" id="IPR044730">
    <property type="entry name" value="RNase_H-like_dom_plant"/>
</dbReference>
<dbReference type="Proteomes" id="UP001280121">
    <property type="component" value="Unassembled WGS sequence"/>
</dbReference>
<proteinExistence type="predicted"/>
<dbReference type="AlphaFoldDB" id="A0AAD9XKZ1"/>
<evidence type="ECO:0000313" key="2">
    <source>
        <dbReference type="EMBL" id="KAK2661127.1"/>
    </source>
</evidence>
<organism evidence="2 3">
    <name type="scientific">Dipteronia dyeriana</name>
    <dbReference type="NCBI Taxonomy" id="168575"/>
    <lineage>
        <taxon>Eukaryota</taxon>
        <taxon>Viridiplantae</taxon>
        <taxon>Streptophyta</taxon>
        <taxon>Embryophyta</taxon>
        <taxon>Tracheophyta</taxon>
        <taxon>Spermatophyta</taxon>
        <taxon>Magnoliopsida</taxon>
        <taxon>eudicotyledons</taxon>
        <taxon>Gunneridae</taxon>
        <taxon>Pentapetalae</taxon>
        <taxon>rosids</taxon>
        <taxon>malvids</taxon>
        <taxon>Sapindales</taxon>
        <taxon>Sapindaceae</taxon>
        <taxon>Hippocastanoideae</taxon>
        <taxon>Acereae</taxon>
        <taxon>Dipteronia</taxon>
    </lineage>
</organism>
<accession>A0AAD9XKZ1</accession>
<dbReference type="SUPFAM" id="SSF53098">
    <property type="entry name" value="Ribonuclease H-like"/>
    <property type="match status" value="1"/>
</dbReference>
<dbReference type="PANTHER" id="PTHR47723:SF19">
    <property type="entry name" value="POLYNUCLEOTIDYL TRANSFERASE, RIBONUCLEASE H-LIKE SUPERFAMILY PROTEIN"/>
    <property type="match status" value="1"/>
</dbReference>
<sequence length="129" mass="14265">MGNVLGAELWGMLEGLNMAWNDGFKNVVAETDSSCVAQLLNTETSPNHPPFSLIQSCREIINKDWRCVVQHNNSEGNSTADGLAYLGHKMEIGLRFFDNPPVTIRDIFYSDGRGISSVRQCSLSNIPFS</sequence>
<dbReference type="InterPro" id="IPR036397">
    <property type="entry name" value="RNaseH_sf"/>
</dbReference>
<dbReference type="Pfam" id="PF13456">
    <property type="entry name" value="RVT_3"/>
    <property type="match status" value="1"/>
</dbReference>
<dbReference type="GO" id="GO:0003676">
    <property type="term" value="F:nucleic acid binding"/>
    <property type="evidence" value="ECO:0007669"/>
    <property type="project" value="InterPro"/>
</dbReference>
<keyword evidence="3" id="KW-1185">Reference proteome</keyword>
<evidence type="ECO:0000313" key="3">
    <source>
        <dbReference type="Proteomes" id="UP001280121"/>
    </source>
</evidence>
<dbReference type="GO" id="GO:0004523">
    <property type="term" value="F:RNA-DNA hybrid ribonuclease activity"/>
    <property type="evidence" value="ECO:0007669"/>
    <property type="project" value="InterPro"/>
</dbReference>
<dbReference type="InterPro" id="IPR012337">
    <property type="entry name" value="RNaseH-like_sf"/>
</dbReference>
<dbReference type="InterPro" id="IPR053151">
    <property type="entry name" value="RNase_H-like"/>
</dbReference>
<comment type="caution">
    <text evidence="2">The sequence shown here is derived from an EMBL/GenBank/DDBJ whole genome shotgun (WGS) entry which is preliminary data.</text>
</comment>
<dbReference type="Gene3D" id="3.30.420.10">
    <property type="entry name" value="Ribonuclease H-like superfamily/Ribonuclease H"/>
    <property type="match status" value="1"/>
</dbReference>
<gene>
    <name evidence="2" type="ORF">Ddye_007660</name>
</gene>
<dbReference type="PANTHER" id="PTHR47723">
    <property type="entry name" value="OS05G0353850 PROTEIN"/>
    <property type="match status" value="1"/>
</dbReference>
<dbReference type="EMBL" id="JANJYI010000002">
    <property type="protein sequence ID" value="KAK2661127.1"/>
    <property type="molecule type" value="Genomic_DNA"/>
</dbReference>
<protein>
    <recommendedName>
        <fullName evidence="1">RNase H type-1 domain-containing protein</fullName>
    </recommendedName>
</protein>